<evidence type="ECO:0000256" key="1">
    <source>
        <dbReference type="SAM" id="Phobius"/>
    </source>
</evidence>
<name>A0ABU2V5V8_9ACTN</name>
<keyword evidence="1" id="KW-1133">Transmembrane helix</keyword>
<proteinExistence type="predicted"/>
<sequence>MATFSYGMDVNFSGTTFTAELLSQLLDSVRDPETGRAGFGSAKFTGAVFSEAANFSSVHFLGEATFHRTRFLEDAQFGGAKFQSKIEFVDSEFKKECRFEGARFHGVAIFNNTTIEGAASFTNCTFSSMAEFRALQFSRASFVQAIFGDRCAFTQSTFNKRTKFTNAQFARTADFSSSSFHSLAQFVSAKFHSVVTFSEASISEAFFSSATFDREADFHNTVFGRAVFSEALFSASANFDNTRFTRKSYFTDSVFSKAALFRGAKFHQDVHFVRAAFERAKRMGPIISHGCIVFSGATFERPIILELSAVDLSFQQAEWSSTGVLRVRHAKVDLSGAYFSSNMVVATMPNPFRNAEGSALDDSPISESLPAKITSLQGTDVAKLLLVDADLRECQSPGAMHLDQIRLEGECQFSNSPRGIQVNGWRITRWPPRRVLAEEVEWRSTSQSPRGWSINTSATSTTPAALSANYRHLRKSFEDSKNEPDAADFYYGEMEMRRNDRTRPRSERYLLAIYCLVSGYGLRAGRALVWLAFTIVATLTGLVFWGLPSQAPMTVSNGVIHGRTFEEVTKTPKPVNPSGPIHDRATLQRFEKGFRVVVNSVAFRSSGQVLTTSGTYIEMSSRIIEPVFLGLAVLAIRSRIKR</sequence>
<reference evidence="3" key="1">
    <citation type="submission" date="2023-07" db="EMBL/GenBank/DDBJ databases">
        <title>30 novel species of actinomycetes from the DSMZ collection.</title>
        <authorList>
            <person name="Nouioui I."/>
        </authorList>
    </citation>
    <scope>NUCLEOTIDE SEQUENCE [LARGE SCALE GENOMIC DNA]</scope>
    <source>
        <strain evidence="3">DSM 41640</strain>
    </source>
</reference>
<keyword evidence="1" id="KW-0472">Membrane</keyword>
<feature type="transmembrane region" description="Helical" evidence="1">
    <location>
        <begin position="528"/>
        <end position="547"/>
    </location>
</feature>
<evidence type="ECO:0000313" key="3">
    <source>
        <dbReference type="Proteomes" id="UP001183824"/>
    </source>
</evidence>
<dbReference type="Gene3D" id="2.160.20.80">
    <property type="entry name" value="E3 ubiquitin-protein ligase SopA"/>
    <property type="match status" value="2"/>
</dbReference>
<organism evidence="2 3">
    <name type="scientific">Streptomyces doebereineriae</name>
    <dbReference type="NCBI Taxonomy" id="3075528"/>
    <lineage>
        <taxon>Bacteria</taxon>
        <taxon>Bacillati</taxon>
        <taxon>Actinomycetota</taxon>
        <taxon>Actinomycetes</taxon>
        <taxon>Kitasatosporales</taxon>
        <taxon>Streptomycetaceae</taxon>
        <taxon>Streptomyces</taxon>
    </lineage>
</organism>
<protein>
    <submittedName>
        <fullName evidence="2">Pentapeptide repeat-containing protein</fullName>
    </submittedName>
</protein>
<dbReference type="EMBL" id="JAVREZ010000002">
    <property type="protein sequence ID" value="MDT0480342.1"/>
    <property type="molecule type" value="Genomic_DNA"/>
</dbReference>
<comment type="caution">
    <text evidence="2">The sequence shown here is derived from an EMBL/GenBank/DDBJ whole genome shotgun (WGS) entry which is preliminary data.</text>
</comment>
<keyword evidence="1" id="KW-0812">Transmembrane</keyword>
<dbReference type="Pfam" id="PF13576">
    <property type="entry name" value="Pentapeptide_3"/>
    <property type="match status" value="2"/>
</dbReference>
<evidence type="ECO:0000313" key="2">
    <source>
        <dbReference type="EMBL" id="MDT0480342.1"/>
    </source>
</evidence>
<dbReference type="InterPro" id="IPR001646">
    <property type="entry name" value="5peptide_repeat"/>
</dbReference>
<gene>
    <name evidence="2" type="ORF">RNB18_09180</name>
</gene>
<dbReference type="Proteomes" id="UP001183824">
    <property type="component" value="Unassembled WGS sequence"/>
</dbReference>
<keyword evidence="3" id="KW-1185">Reference proteome</keyword>
<accession>A0ABU2V5V8</accession>